<dbReference type="KEGG" id="sphu:SPPYR_2968"/>
<evidence type="ECO:0000313" key="2">
    <source>
        <dbReference type="EMBL" id="SBV34088.1"/>
    </source>
</evidence>
<reference evidence="2" key="1">
    <citation type="submission" date="2016-03" db="EMBL/GenBank/DDBJ databases">
        <authorList>
            <person name="Ploux O."/>
        </authorList>
    </citation>
    <scope>NUCLEOTIDE SEQUENCE</scope>
    <source>
        <strain evidence="2">UC10</strain>
    </source>
</reference>
<dbReference type="EMBL" id="LT598653">
    <property type="protein sequence ID" value="SBV34088.1"/>
    <property type="molecule type" value="Genomic_DNA"/>
</dbReference>
<sequence length="116" mass="12194">MQSENRFFDDLAKMVNGIAGTVAGAGREAEAAMRDRAKEWVGRMDFVSREEFEAVKQMAATARAEAEALKARLDKLEGATKPAAASKAAAKPAAAKPAAKPAVKPAARTPKAAPKK</sequence>
<dbReference type="Pfam" id="PF04380">
    <property type="entry name" value="BMFP"/>
    <property type="match status" value="1"/>
</dbReference>
<feature type="region of interest" description="Disordered" evidence="1">
    <location>
        <begin position="78"/>
        <end position="116"/>
    </location>
</feature>
<protein>
    <recommendedName>
        <fullName evidence="3">Accessory factor UbiK family protein</fullName>
    </recommendedName>
</protein>
<evidence type="ECO:0008006" key="3">
    <source>
        <dbReference type="Google" id="ProtNLM"/>
    </source>
</evidence>
<accession>A0A1Y5PVR1</accession>
<dbReference type="RefSeq" id="WP_295320658.1">
    <property type="nucleotide sequence ID" value="NZ_LT598653.1"/>
</dbReference>
<proteinExistence type="predicted"/>
<name>A0A1Y5PVR1_9SPHN</name>
<gene>
    <name evidence="2" type="ORF">SPPYR_2968</name>
</gene>
<evidence type="ECO:0000256" key="1">
    <source>
        <dbReference type="SAM" id="MobiDB-lite"/>
    </source>
</evidence>
<dbReference type="AlphaFoldDB" id="A0A1Y5PVR1"/>
<feature type="compositionally biased region" description="Low complexity" evidence="1">
    <location>
        <begin position="79"/>
        <end position="116"/>
    </location>
</feature>
<dbReference type="InterPro" id="IPR007475">
    <property type="entry name" value="UbiK"/>
</dbReference>
<organism evidence="2">
    <name type="scientific">uncultured Sphingopyxis sp</name>
    <dbReference type="NCBI Taxonomy" id="310581"/>
    <lineage>
        <taxon>Bacteria</taxon>
        <taxon>Pseudomonadati</taxon>
        <taxon>Pseudomonadota</taxon>
        <taxon>Alphaproteobacteria</taxon>
        <taxon>Sphingomonadales</taxon>
        <taxon>Sphingomonadaceae</taxon>
        <taxon>Sphingopyxis</taxon>
        <taxon>environmental samples</taxon>
    </lineage>
</organism>